<keyword evidence="4" id="KW-1185">Reference proteome</keyword>
<evidence type="ECO:0000313" key="4">
    <source>
        <dbReference type="Proteomes" id="UP000837801"/>
    </source>
</evidence>
<feature type="signal peptide" evidence="2">
    <location>
        <begin position="1"/>
        <end position="17"/>
    </location>
</feature>
<comment type="caution">
    <text evidence="3">The sequence shown here is derived from an EMBL/GenBank/DDBJ whole genome shotgun (WGS) entry which is preliminary data.</text>
</comment>
<name>A0A9P0W172_9ASCO</name>
<gene>
    <name evidence="3" type="ORF">CLIB1423_33S00452</name>
</gene>
<evidence type="ECO:0000256" key="1">
    <source>
        <dbReference type="SAM" id="MobiDB-lite"/>
    </source>
</evidence>
<feature type="region of interest" description="Disordered" evidence="1">
    <location>
        <begin position="230"/>
        <end position="324"/>
    </location>
</feature>
<accession>A0A9P0W172</accession>
<dbReference type="Proteomes" id="UP000837801">
    <property type="component" value="Unassembled WGS sequence"/>
</dbReference>
<evidence type="ECO:0000256" key="2">
    <source>
        <dbReference type="SAM" id="SignalP"/>
    </source>
</evidence>
<dbReference type="EMBL" id="CAKXYY010000033">
    <property type="protein sequence ID" value="CAH2355764.1"/>
    <property type="molecule type" value="Genomic_DNA"/>
</dbReference>
<sequence>MLSRLFLVAVIATFANSSETGSSESDSALETDFESYTNKYLGFYTDSTGKSYTIGNKDHYFDTSDNLIDFWTDENGSTQTINHDLLDYISQSYIGTKTNDYLIVLTDHAGRSYTIGDQDFYTDASGNYIDYWTDENGSTQTISDDLLGFVSQTYIASKSNSFVDFYTDSAGRSYTIGDNDHYMDASGIYKIDFWTDENGSTKTINDDLLYYLGFSYIGDDVESYETDAASSKGKTGAKESSASVGAAGTGSNSVATSTSGTTTSTKGSGSGSTTSTKGSDSGSTTSKKGSNSGSTTNKPSKSDSTSATGQSSSGSSSGKGNGANLYVPVAGLFVALAGAII</sequence>
<keyword evidence="2" id="KW-0732">Signal</keyword>
<dbReference type="AlphaFoldDB" id="A0A9P0W172"/>
<protein>
    <recommendedName>
        <fullName evidence="5">Cell wall protein</fullName>
    </recommendedName>
</protein>
<reference evidence="3" key="1">
    <citation type="submission" date="2022-03" db="EMBL/GenBank/DDBJ databases">
        <authorList>
            <person name="Legras J.-L."/>
            <person name="Devillers H."/>
            <person name="Grondin C."/>
        </authorList>
    </citation>
    <scope>NUCLEOTIDE SEQUENCE</scope>
    <source>
        <strain evidence="3">CLIB 1423</strain>
    </source>
</reference>
<organism evidence="3 4">
    <name type="scientific">[Candida] railenensis</name>
    <dbReference type="NCBI Taxonomy" id="45579"/>
    <lineage>
        <taxon>Eukaryota</taxon>
        <taxon>Fungi</taxon>
        <taxon>Dikarya</taxon>
        <taxon>Ascomycota</taxon>
        <taxon>Saccharomycotina</taxon>
        <taxon>Pichiomycetes</taxon>
        <taxon>Debaryomycetaceae</taxon>
        <taxon>Kurtzmaniella</taxon>
    </lineage>
</organism>
<evidence type="ECO:0008006" key="5">
    <source>
        <dbReference type="Google" id="ProtNLM"/>
    </source>
</evidence>
<feature type="chain" id="PRO_5040306050" description="Cell wall protein" evidence="2">
    <location>
        <begin position="18"/>
        <end position="341"/>
    </location>
</feature>
<proteinExistence type="predicted"/>
<evidence type="ECO:0000313" key="3">
    <source>
        <dbReference type="EMBL" id="CAH2355764.1"/>
    </source>
</evidence>
<feature type="compositionally biased region" description="Low complexity" evidence="1">
    <location>
        <begin position="240"/>
        <end position="324"/>
    </location>
</feature>